<comment type="caution">
    <text evidence="2">The sequence shown here is derived from an EMBL/GenBank/DDBJ whole genome shotgun (WGS) entry which is preliminary data.</text>
</comment>
<dbReference type="EMBL" id="LMXB01000031">
    <property type="protein sequence ID" value="KUO20827.1"/>
    <property type="molecule type" value="Genomic_DNA"/>
</dbReference>
<gene>
    <name evidence="2" type="ORF">AQJ91_13080</name>
</gene>
<evidence type="ECO:0000313" key="2">
    <source>
        <dbReference type="EMBL" id="KUO20827.1"/>
    </source>
</evidence>
<reference evidence="2 3" key="1">
    <citation type="submission" date="2015-10" db="EMBL/GenBank/DDBJ databases">
        <title>Draft genome sequence of Streptomyces sp. RV15, isolated from a marine sponge.</title>
        <authorList>
            <person name="Ruckert C."/>
            <person name="Abdelmohsen U.R."/>
            <person name="Winkler A."/>
            <person name="Hentschel U."/>
            <person name="Kalinowski J."/>
            <person name="Kampfer P."/>
            <person name="Glaeser S."/>
        </authorList>
    </citation>
    <scope>NUCLEOTIDE SEQUENCE [LARGE SCALE GENOMIC DNA]</scope>
    <source>
        <strain evidence="2 3">RV15</strain>
    </source>
</reference>
<accession>A0A124IFA6</accession>
<dbReference type="OrthoDB" id="4203675at2"/>
<dbReference type="STRING" id="909626.AQJ91_13080"/>
<sequence>MPTPEHDPLPDIAVGRHPDFGIVAANPKQLAASTWMLKGFDFHPVPDRPNLYALADQQRDGQGRTTRAVALLRKAGYRVDVDAAFDPSLTSGPAPALDRPPRVEPDVAFAEHPQLGVVAATADGSSALGSPLILEEHGWRHNPGLDIYMLPITTHRSEALDKVATATLAMHQADLQVAVQPLLAQDIAARHSPAPTTAARHQRDQGFTTQKLPMSAAALAASPARAGLPGKAPVAAPAASGPAARPVDPRIAFSRNR</sequence>
<protein>
    <submittedName>
        <fullName evidence="2">Uncharacterized protein</fullName>
    </submittedName>
</protein>
<dbReference type="Proteomes" id="UP000053260">
    <property type="component" value="Unassembled WGS sequence"/>
</dbReference>
<keyword evidence="3" id="KW-1185">Reference proteome</keyword>
<evidence type="ECO:0000256" key="1">
    <source>
        <dbReference type="SAM" id="MobiDB-lite"/>
    </source>
</evidence>
<feature type="compositionally biased region" description="Low complexity" evidence="1">
    <location>
        <begin position="220"/>
        <end position="246"/>
    </location>
</feature>
<evidence type="ECO:0000313" key="3">
    <source>
        <dbReference type="Proteomes" id="UP000053260"/>
    </source>
</evidence>
<organism evidence="2 3">
    <name type="scientific">Streptomyces dysideae</name>
    <dbReference type="NCBI Taxonomy" id="909626"/>
    <lineage>
        <taxon>Bacteria</taxon>
        <taxon>Bacillati</taxon>
        <taxon>Actinomycetota</taxon>
        <taxon>Actinomycetes</taxon>
        <taxon>Kitasatosporales</taxon>
        <taxon>Streptomycetaceae</taxon>
        <taxon>Streptomyces</taxon>
    </lineage>
</organism>
<dbReference type="AlphaFoldDB" id="A0A124IFA6"/>
<feature type="region of interest" description="Disordered" evidence="1">
    <location>
        <begin position="220"/>
        <end position="257"/>
    </location>
</feature>
<dbReference type="RefSeq" id="WP_067020048.1">
    <property type="nucleotide sequence ID" value="NZ_KQ949080.1"/>
</dbReference>
<proteinExistence type="predicted"/>
<name>A0A124IFA6_9ACTN</name>